<dbReference type="Proteomes" id="UP000316639">
    <property type="component" value="Unassembled WGS sequence"/>
</dbReference>
<dbReference type="SUPFAM" id="SSF53335">
    <property type="entry name" value="S-adenosyl-L-methionine-dependent methyltransferases"/>
    <property type="match status" value="1"/>
</dbReference>
<evidence type="ECO:0000259" key="1">
    <source>
        <dbReference type="Pfam" id="PF13649"/>
    </source>
</evidence>
<dbReference type="RefSeq" id="WP_146350254.1">
    <property type="nucleotide sequence ID" value="NZ_VOBR01000004.1"/>
</dbReference>
<evidence type="ECO:0000313" key="3">
    <source>
        <dbReference type="Proteomes" id="UP000316639"/>
    </source>
</evidence>
<dbReference type="Pfam" id="PF13649">
    <property type="entry name" value="Methyltransf_25"/>
    <property type="match status" value="1"/>
</dbReference>
<keyword evidence="2" id="KW-0489">Methyltransferase</keyword>
<dbReference type="InterPro" id="IPR029063">
    <property type="entry name" value="SAM-dependent_MTases_sf"/>
</dbReference>
<sequence length="207" mass="22050">MDFLDTTRAGWDTAAVGYAEMYAGELEGMPLWRALFAAFAELVDGPVVEVGSGPGCTTAHLSSLGLDVSGIDLSPEMVAVASRQHPDLRFTVGSMTALDLPDAGLAGLVAWYSIINIPPVHLPGVFAEFHRVLAPGGHVLLGFQVRDEPKHLTSAFGHEISLVFQALSPEFVVPMLVDAGFVEVARMLCAPDEKIATPTAHLLFRKG</sequence>
<accession>A0A563EZT3</accession>
<dbReference type="GO" id="GO:0008168">
    <property type="term" value="F:methyltransferase activity"/>
    <property type="evidence" value="ECO:0007669"/>
    <property type="project" value="UniProtKB-KW"/>
</dbReference>
<organism evidence="2 3">
    <name type="scientific">Lentzea tibetensis</name>
    <dbReference type="NCBI Taxonomy" id="2591470"/>
    <lineage>
        <taxon>Bacteria</taxon>
        <taxon>Bacillati</taxon>
        <taxon>Actinomycetota</taxon>
        <taxon>Actinomycetes</taxon>
        <taxon>Pseudonocardiales</taxon>
        <taxon>Pseudonocardiaceae</taxon>
        <taxon>Lentzea</taxon>
    </lineage>
</organism>
<proteinExistence type="predicted"/>
<dbReference type="GO" id="GO:0032259">
    <property type="term" value="P:methylation"/>
    <property type="evidence" value="ECO:0007669"/>
    <property type="project" value="UniProtKB-KW"/>
</dbReference>
<gene>
    <name evidence="2" type="ORF">FKR81_07850</name>
</gene>
<dbReference type="EMBL" id="VOBR01000004">
    <property type="protein sequence ID" value="TWP53001.1"/>
    <property type="molecule type" value="Genomic_DNA"/>
</dbReference>
<dbReference type="CDD" id="cd02440">
    <property type="entry name" value="AdoMet_MTases"/>
    <property type="match status" value="1"/>
</dbReference>
<dbReference type="OrthoDB" id="9805171at2"/>
<dbReference type="AlphaFoldDB" id="A0A563EZT3"/>
<comment type="caution">
    <text evidence="2">The sequence shown here is derived from an EMBL/GenBank/DDBJ whole genome shotgun (WGS) entry which is preliminary data.</text>
</comment>
<name>A0A563EZT3_9PSEU</name>
<reference evidence="2 3" key="1">
    <citation type="submission" date="2019-07" db="EMBL/GenBank/DDBJ databases">
        <title>Lentzea xizangensis sp. nov., isolated from Qinghai-Tibetan Plateau Soils.</title>
        <authorList>
            <person name="Huang J."/>
        </authorList>
    </citation>
    <scope>NUCLEOTIDE SEQUENCE [LARGE SCALE GENOMIC DNA]</scope>
    <source>
        <strain evidence="2 3">FXJ1.1311</strain>
    </source>
</reference>
<evidence type="ECO:0000313" key="2">
    <source>
        <dbReference type="EMBL" id="TWP53001.1"/>
    </source>
</evidence>
<keyword evidence="2" id="KW-0808">Transferase</keyword>
<feature type="domain" description="Methyltransferase" evidence="1">
    <location>
        <begin position="47"/>
        <end position="137"/>
    </location>
</feature>
<protein>
    <submittedName>
        <fullName evidence="2">Class I SAM-dependent methyltransferase</fullName>
    </submittedName>
</protein>
<dbReference type="Gene3D" id="3.40.50.150">
    <property type="entry name" value="Vaccinia Virus protein VP39"/>
    <property type="match status" value="1"/>
</dbReference>
<keyword evidence="3" id="KW-1185">Reference proteome</keyword>
<dbReference type="InterPro" id="IPR041698">
    <property type="entry name" value="Methyltransf_25"/>
</dbReference>